<dbReference type="CTD" id="24587871"/>
<reference evidence="1" key="3">
    <citation type="submission" date="2021-06" db="EMBL/GenBank/DDBJ databases">
        <title>Chromosome-level genome assembly for S. haematobium.</title>
        <authorList>
            <person name="Stroehlein A.J."/>
        </authorList>
    </citation>
    <scope>NUCLEOTIDE SEQUENCE</scope>
</reference>
<evidence type="ECO:0000313" key="2">
    <source>
        <dbReference type="Proteomes" id="UP000471633"/>
    </source>
</evidence>
<accession>A0A922LUZ0</accession>
<name>A0A922LUZ0_SCHHA</name>
<dbReference type="EMBL" id="AMPZ03000001">
    <property type="protein sequence ID" value="KAH9594431.1"/>
    <property type="molecule type" value="Genomic_DNA"/>
</dbReference>
<reference evidence="1" key="1">
    <citation type="journal article" date="2012" name="Nat. Genet.">
        <title>Whole-genome sequence of Schistosoma haematobium.</title>
        <authorList>
            <person name="Young N.D."/>
            <person name="Jex A.R."/>
            <person name="Li B."/>
            <person name="Liu S."/>
            <person name="Yang L."/>
            <person name="Xiong Z."/>
            <person name="Li Y."/>
            <person name="Cantacessi C."/>
            <person name="Hall R.S."/>
            <person name="Xu X."/>
            <person name="Chen F."/>
            <person name="Wu X."/>
            <person name="Zerlotini A."/>
            <person name="Oliveira G."/>
            <person name="Hofmann A."/>
            <person name="Zhang G."/>
            <person name="Fang X."/>
            <person name="Kang Y."/>
            <person name="Campbell B.E."/>
            <person name="Loukas A."/>
            <person name="Ranganathan S."/>
            <person name="Rollinson D."/>
            <person name="Rinaldi G."/>
            <person name="Brindley P.J."/>
            <person name="Yang H."/>
            <person name="Wang J."/>
            <person name="Wang J."/>
            <person name="Gasser R.B."/>
        </authorList>
    </citation>
    <scope>NUCLEOTIDE SEQUENCE</scope>
</reference>
<sequence length="109" mass="12045">MVNKNSCSVTFQGTFYAMDKLSTVRQWISECLAKPYLFRLYAPPSIQTATLTNAPPTVPVELTDDNLSLSEVGLAPSSLINLTFIDRIQQEASGTSVLRFDLNQSVEDI</sequence>
<dbReference type="KEGG" id="shx:MS3_00006072"/>
<proteinExistence type="predicted"/>
<comment type="caution">
    <text evidence="1">The sequence shown here is derived from an EMBL/GenBank/DDBJ whole genome shotgun (WGS) entry which is preliminary data.</text>
</comment>
<dbReference type="Gene3D" id="3.10.20.90">
    <property type="entry name" value="Phosphatidylinositol 3-kinase Catalytic Subunit, Chain A, domain 1"/>
    <property type="match status" value="1"/>
</dbReference>
<protein>
    <submittedName>
        <fullName evidence="1">UBX domain-containing protein 6</fullName>
    </submittedName>
</protein>
<dbReference type="GeneID" id="24587871"/>
<reference evidence="1" key="2">
    <citation type="journal article" date="2019" name="Gigascience">
        <title>High-quality Schistosoma haematobium genome achieved by single-molecule and long-range sequencing.</title>
        <authorList>
            <person name="Stroehlein A.J."/>
            <person name="Korhonen P.K."/>
            <person name="Chong T.M."/>
            <person name="Lim Y.L."/>
            <person name="Chan K.G."/>
            <person name="Webster B."/>
            <person name="Rollinson D."/>
            <person name="Brindley P.J."/>
            <person name="Gasser R.B."/>
            <person name="Young N.D."/>
        </authorList>
    </citation>
    <scope>NUCLEOTIDE SEQUENCE</scope>
</reference>
<organism evidence="1 2">
    <name type="scientific">Schistosoma haematobium</name>
    <name type="common">Blood fluke</name>
    <dbReference type="NCBI Taxonomy" id="6185"/>
    <lineage>
        <taxon>Eukaryota</taxon>
        <taxon>Metazoa</taxon>
        <taxon>Spiralia</taxon>
        <taxon>Lophotrochozoa</taxon>
        <taxon>Platyhelminthes</taxon>
        <taxon>Trematoda</taxon>
        <taxon>Digenea</taxon>
        <taxon>Strigeidida</taxon>
        <taxon>Schistosomatoidea</taxon>
        <taxon>Schistosomatidae</taxon>
        <taxon>Schistosoma</taxon>
    </lineage>
</organism>
<dbReference type="RefSeq" id="XP_051073538.1">
    <property type="nucleotide sequence ID" value="XM_051214171.1"/>
</dbReference>
<dbReference type="InterPro" id="IPR029071">
    <property type="entry name" value="Ubiquitin-like_domsf"/>
</dbReference>
<dbReference type="Proteomes" id="UP000471633">
    <property type="component" value="Unassembled WGS sequence"/>
</dbReference>
<evidence type="ECO:0000313" key="1">
    <source>
        <dbReference type="EMBL" id="KAH9594431.1"/>
    </source>
</evidence>
<gene>
    <name evidence="1" type="primary">UBXN6_1</name>
    <name evidence="1" type="ORF">MS3_00006072</name>
</gene>
<keyword evidence="2" id="KW-1185">Reference proteome</keyword>
<reference evidence="1" key="4">
    <citation type="journal article" date="2022" name="PLoS Pathog.">
        <title>Chromosome-level genome of Schistosoma haematobium underpins genome-wide explorations of molecular variation.</title>
        <authorList>
            <person name="Stroehlein A.J."/>
            <person name="Korhonen P.K."/>
            <person name="Lee V.V."/>
            <person name="Ralph S.A."/>
            <person name="Mentink-Kane M."/>
            <person name="You H."/>
            <person name="McManus D.P."/>
            <person name="Tchuente L.T."/>
            <person name="Stothard J.R."/>
            <person name="Kaur P."/>
            <person name="Dudchenko O."/>
            <person name="Aiden E.L."/>
            <person name="Yang B."/>
            <person name="Yang H."/>
            <person name="Emery A.M."/>
            <person name="Webster B.L."/>
            <person name="Brindley P.J."/>
            <person name="Rollinson D."/>
            <person name="Chang B.C.H."/>
            <person name="Gasser R.B."/>
            <person name="Young N.D."/>
        </authorList>
    </citation>
    <scope>NUCLEOTIDE SEQUENCE</scope>
</reference>
<dbReference type="AlphaFoldDB" id="A0A922LUZ0"/>
<dbReference type="SUPFAM" id="SSF54236">
    <property type="entry name" value="Ubiquitin-like"/>
    <property type="match status" value="1"/>
</dbReference>